<feature type="domain" description="Ubiquitin-like" evidence="1">
    <location>
        <begin position="77"/>
        <end position="124"/>
    </location>
</feature>
<sequence length="156" mass="16558">MQILLRHPSGKTICAQVQPETKVEDILCVARIRNEEAFAVNQGRALDMHATVHACRLRPNATICIQGRLRGGKPVKVHVLTSSPNNKSEVTIDIEETASKAEVKQKLVSATGIPVEHQKVVLSGIGQLAVADKRSNIGFSSCGSTNGVGLAVAGSK</sequence>
<gene>
    <name evidence="2" type="ORF">WJX74_006607</name>
</gene>
<dbReference type="Pfam" id="PF00240">
    <property type="entry name" value="ubiquitin"/>
    <property type="match status" value="1"/>
</dbReference>
<dbReference type="InterPro" id="IPR000626">
    <property type="entry name" value="Ubiquitin-like_dom"/>
</dbReference>
<dbReference type="SUPFAM" id="SSF54236">
    <property type="entry name" value="Ubiquitin-like"/>
    <property type="match status" value="2"/>
</dbReference>
<dbReference type="InterPro" id="IPR029071">
    <property type="entry name" value="Ubiquitin-like_domsf"/>
</dbReference>
<proteinExistence type="predicted"/>
<reference evidence="2 3" key="1">
    <citation type="journal article" date="2024" name="Nat. Commun.">
        <title>Phylogenomics reveals the evolutionary origins of lichenization in chlorophyte algae.</title>
        <authorList>
            <person name="Puginier C."/>
            <person name="Libourel C."/>
            <person name="Otte J."/>
            <person name="Skaloud P."/>
            <person name="Haon M."/>
            <person name="Grisel S."/>
            <person name="Petersen M."/>
            <person name="Berrin J.G."/>
            <person name="Delaux P.M."/>
            <person name="Dal Grande F."/>
            <person name="Keller J."/>
        </authorList>
    </citation>
    <scope>NUCLEOTIDE SEQUENCE [LARGE SCALE GENOMIC DNA]</scope>
    <source>
        <strain evidence="2 3">SAG 2145</strain>
    </source>
</reference>
<evidence type="ECO:0000259" key="1">
    <source>
        <dbReference type="PROSITE" id="PS50053"/>
    </source>
</evidence>
<name>A0AAW1Q3H5_9CHLO</name>
<dbReference type="Proteomes" id="UP001438707">
    <property type="component" value="Unassembled WGS sequence"/>
</dbReference>
<keyword evidence="3" id="KW-1185">Reference proteome</keyword>
<evidence type="ECO:0000313" key="3">
    <source>
        <dbReference type="Proteomes" id="UP001438707"/>
    </source>
</evidence>
<evidence type="ECO:0000313" key="2">
    <source>
        <dbReference type="EMBL" id="KAK9816396.1"/>
    </source>
</evidence>
<dbReference type="Gene3D" id="3.10.20.90">
    <property type="entry name" value="Phosphatidylinositol 3-kinase Catalytic Subunit, Chain A, domain 1"/>
    <property type="match status" value="1"/>
</dbReference>
<accession>A0AAW1Q3H5</accession>
<dbReference type="PROSITE" id="PS50053">
    <property type="entry name" value="UBIQUITIN_2"/>
    <property type="match status" value="1"/>
</dbReference>
<dbReference type="AlphaFoldDB" id="A0AAW1Q3H5"/>
<protein>
    <recommendedName>
        <fullName evidence="1">Ubiquitin-like domain-containing protein</fullName>
    </recommendedName>
</protein>
<organism evidence="2 3">
    <name type="scientific">Apatococcus lobatus</name>
    <dbReference type="NCBI Taxonomy" id="904363"/>
    <lineage>
        <taxon>Eukaryota</taxon>
        <taxon>Viridiplantae</taxon>
        <taxon>Chlorophyta</taxon>
        <taxon>core chlorophytes</taxon>
        <taxon>Trebouxiophyceae</taxon>
        <taxon>Chlorellales</taxon>
        <taxon>Chlorellaceae</taxon>
        <taxon>Apatococcus</taxon>
    </lineage>
</organism>
<dbReference type="EMBL" id="JALJOS010000076">
    <property type="protein sequence ID" value="KAK9816396.1"/>
    <property type="molecule type" value="Genomic_DNA"/>
</dbReference>
<comment type="caution">
    <text evidence="2">The sequence shown here is derived from an EMBL/GenBank/DDBJ whole genome shotgun (WGS) entry which is preliminary data.</text>
</comment>